<dbReference type="SUPFAM" id="SSF51197">
    <property type="entry name" value="Clavaminate synthase-like"/>
    <property type="match status" value="1"/>
</dbReference>
<feature type="compositionally biased region" description="Gly residues" evidence="1">
    <location>
        <begin position="616"/>
        <end position="628"/>
    </location>
</feature>
<dbReference type="STRING" id="3818.A0A445AE95"/>
<reference evidence="3 4" key="1">
    <citation type="submission" date="2019-01" db="EMBL/GenBank/DDBJ databases">
        <title>Sequencing of cultivated peanut Arachis hypogaea provides insights into genome evolution and oil improvement.</title>
        <authorList>
            <person name="Chen X."/>
        </authorList>
    </citation>
    <scope>NUCLEOTIDE SEQUENCE [LARGE SCALE GENOMIC DNA]</scope>
    <source>
        <strain evidence="4">cv. Fuhuasheng</strain>
        <tissue evidence="3">Leaves</tissue>
    </source>
</reference>
<dbReference type="PANTHER" id="PTHR48253">
    <property type="match status" value="1"/>
</dbReference>
<sequence length="1008" mass="114371">MEEEEEAAAEILQLHELHHSDLILLSSSNPTSTNASSSSSFDEDLLRKTSSVMEALGPMGPGLLAVTGVPNASELRSELLRLAPKLALLHRDTRKRVLKKRSQNSQKMGEADQLYRLNGIAHIAGYIDKEPTRCISSVRRQQNMKLHDRVIPYLKVAGLEQVARLNAHWFKLDEPLISAFVERWRPETHTFHMPFGECTVTLQDVSYQLGLPIDGEAVSGCLSDFEQLMEGGKPSWTWFQELFGELPPVKCINKFTVTYKWFQTRFEVLPDNASEDTVRMYARAYIMVLLSSQLFGDKSGTRVHIRWLPFVARLEELGRYSWGSSTLAWLYRCLCRVANRNVVKLAGPLTLLQSWIFWRFPTLRPHGFNTFTWPLASRWAKYIPSLDQRSPRVLQLRLKLDKLRPDDFLWIPYAVPDVLEIAAGDALDQRHQVLWRSTTSLIYFAVIEWHQVDRVLPQLGGVQHRPHKALDIDSLMAKDGRGGDRWFPNVFATWHQHWNNRFDNVLRFQIVPNPGPSVDYLNWWFRIARRFLSPEHLLVDPRVAGIPQDARPRGERAAPAMVEAPDVPDRRSIERRARVGTRTSQRNYGGRQPRRGRGGGRVGRRGELGSNEGRGDGGGGGSGSGGSYMLGSSCQDPRFMCNRMVRFIKTHGRPSSITGLFNNRYYGVNGHSNFELESLQEHNLGSDVPLRNPDRSVSSFAMNLKYAKAPEALTTTDQLHSEAYPHDVEEASAECNDMEFKNLRSTFKELGLCMMEVGLCLARICDKAIGSNELEQSLLESCAAKGRLIHYHSRLDSFLLKGVEKTGAAGKRKAKNNKRDQGSCVMNVQKSLQGSSESNSIARDDHNSCGIHSNLWQQWHYDYGIFTVLTAPFFLWSSYSDPAKTEHVGESADIISKGKLRATLHAVHRPVKFNNLSRETFVVFLQPAWTKTLSTADYSHAKLMKEYNDDDDDDDEQVGEDRYKQLSYEFKKIVPPLSSRLKDGMTFAEFSRETTKQYYGGSGLQSNK</sequence>
<dbReference type="Proteomes" id="UP000289738">
    <property type="component" value="Chromosome B02"/>
</dbReference>
<proteinExistence type="predicted"/>
<dbReference type="InterPro" id="IPR019557">
    <property type="entry name" value="AminoTfrase-like_pln_mobile"/>
</dbReference>
<evidence type="ECO:0000259" key="2">
    <source>
        <dbReference type="Pfam" id="PF10536"/>
    </source>
</evidence>
<organism evidence="3 4">
    <name type="scientific">Arachis hypogaea</name>
    <name type="common">Peanut</name>
    <dbReference type="NCBI Taxonomy" id="3818"/>
    <lineage>
        <taxon>Eukaryota</taxon>
        <taxon>Viridiplantae</taxon>
        <taxon>Streptophyta</taxon>
        <taxon>Embryophyta</taxon>
        <taxon>Tracheophyta</taxon>
        <taxon>Spermatophyta</taxon>
        <taxon>Magnoliopsida</taxon>
        <taxon>eudicotyledons</taxon>
        <taxon>Gunneridae</taxon>
        <taxon>Pentapetalae</taxon>
        <taxon>rosids</taxon>
        <taxon>fabids</taxon>
        <taxon>Fabales</taxon>
        <taxon>Fabaceae</taxon>
        <taxon>Papilionoideae</taxon>
        <taxon>50 kb inversion clade</taxon>
        <taxon>dalbergioids sensu lato</taxon>
        <taxon>Dalbergieae</taxon>
        <taxon>Pterocarpus clade</taxon>
        <taxon>Arachis</taxon>
    </lineage>
</organism>
<dbReference type="InterPro" id="IPR027443">
    <property type="entry name" value="IPNS-like_sf"/>
</dbReference>
<keyword evidence="4" id="KW-1185">Reference proteome</keyword>
<dbReference type="EMBL" id="SDMP01000012">
    <property type="protein sequence ID" value="RYR24753.1"/>
    <property type="molecule type" value="Genomic_DNA"/>
</dbReference>
<feature type="compositionally biased region" description="Basic and acidic residues" evidence="1">
    <location>
        <begin position="567"/>
        <end position="577"/>
    </location>
</feature>
<dbReference type="Pfam" id="PF10536">
    <property type="entry name" value="PMD"/>
    <property type="match status" value="1"/>
</dbReference>
<dbReference type="PANTHER" id="PTHR48253:SF2">
    <property type="entry name" value="ISOPENICILLIN N SYNTHASE-LIKE FE(2+) 2OG DIOXYGENASE DOMAIN-CONTAINING PROTEIN"/>
    <property type="match status" value="1"/>
</dbReference>
<accession>A0A445AE95</accession>
<feature type="region of interest" description="Disordered" evidence="1">
    <location>
        <begin position="546"/>
        <end position="629"/>
    </location>
</feature>
<name>A0A445AE95_ARAHY</name>
<feature type="domain" description="Aminotransferase-like plant mobile" evidence="2">
    <location>
        <begin position="166"/>
        <end position="524"/>
    </location>
</feature>
<dbReference type="AlphaFoldDB" id="A0A445AE95"/>
<evidence type="ECO:0000313" key="3">
    <source>
        <dbReference type="EMBL" id="RYR24753.1"/>
    </source>
</evidence>
<comment type="caution">
    <text evidence="3">The sequence shown here is derived from an EMBL/GenBank/DDBJ whole genome shotgun (WGS) entry which is preliminary data.</text>
</comment>
<protein>
    <recommendedName>
        <fullName evidence="2">Aminotransferase-like plant mobile domain-containing protein</fullName>
    </recommendedName>
</protein>
<evidence type="ECO:0000256" key="1">
    <source>
        <dbReference type="SAM" id="MobiDB-lite"/>
    </source>
</evidence>
<gene>
    <name evidence="3" type="ORF">Ahy_B02g058281</name>
</gene>
<dbReference type="Gene3D" id="2.60.120.330">
    <property type="entry name" value="B-lactam Antibiotic, Isopenicillin N Synthase, Chain"/>
    <property type="match status" value="1"/>
</dbReference>
<evidence type="ECO:0000313" key="4">
    <source>
        <dbReference type="Proteomes" id="UP000289738"/>
    </source>
</evidence>